<gene>
    <name evidence="2" type="ORF">BT63DRAFT_459526</name>
</gene>
<feature type="compositionally biased region" description="Low complexity" evidence="1">
    <location>
        <begin position="957"/>
        <end position="974"/>
    </location>
</feature>
<name>A0A6A6TXU8_9PEZI</name>
<dbReference type="OrthoDB" id="74412at2759"/>
<feature type="compositionally biased region" description="Basic and acidic residues" evidence="1">
    <location>
        <begin position="740"/>
        <end position="750"/>
    </location>
</feature>
<feature type="region of interest" description="Disordered" evidence="1">
    <location>
        <begin position="185"/>
        <end position="226"/>
    </location>
</feature>
<feature type="region of interest" description="Disordered" evidence="1">
    <location>
        <begin position="937"/>
        <end position="1072"/>
    </location>
</feature>
<organism evidence="2 3">
    <name type="scientific">Microthyrium microscopicum</name>
    <dbReference type="NCBI Taxonomy" id="703497"/>
    <lineage>
        <taxon>Eukaryota</taxon>
        <taxon>Fungi</taxon>
        <taxon>Dikarya</taxon>
        <taxon>Ascomycota</taxon>
        <taxon>Pezizomycotina</taxon>
        <taxon>Dothideomycetes</taxon>
        <taxon>Dothideomycetes incertae sedis</taxon>
        <taxon>Microthyriales</taxon>
        <taxon>Microthyriaceae</taxon>
        <taxon>Microthyrium</taxon>
    </lineage>
</organism>
<evidence type="ECO:0000256" key="1">
    <source>
        <dbReference type="SAM" id="MobiDB-lite"/>
    </source>
</evidence>
<feature type="region of interest" description="Disordered" evidence="1">
    <location>
        <begin position="739"/>
        <end position="772"/>
    </location>
</feature>
<feature type="compositionally biased region" description="Polar residues" evidence="1">
    <location>
        <begin position="539"/>
        <end position="552"/>
    </location>
</feature>
<feature type="region of interest" description="Disordered" evidence="1">
    <location>
        <begin position="867"/>
        <end position="894"/>
    </location>
</feature>
<feature type="compositionally biased region" description="Polar residues" evidence="1">
    <location>
        <begin position="507"/>
        <end position="516"/>
    </location>
</feature>
<dbReference type="Proteomes" id="UP000799302">
    <property type="component" value="Unassembled WGS sequence"/>
</dbReference>
<feature type="compositionally biased region" description="Low complexity" evidence="1">
    <location>
        <begin position="994"/>
        <end position="1006"/>
    </location>
</feature>
<feature type="compositionally biased region" description="Low complexity" evidence="1">
    <location>
        <begin position="625"/>
        <end position="636"/>
    </location>
</feature>
<feature type="region of interest" description="Disordered" evidence="1">
    <location>
        <begin position="680"/>
        <end position="709"/>
    </location>
</feature>
<reference evidence="2" key="1">
    <citation type="journal article" date="2020" name="Stud. Mycol.">
        <title>101 Dothideomycetes genomes: a test case for predicting lifestyles and emergence of pathogens.</title>
        <authorList>
            <person name="Haridas S."/>
            <person name="Albert R."/>
            <person name="Binder M."/>
            <person name="Bloem J."/>
            <person name="Labutti K."/>
            <person name="Salamov A."/>
            <person name="Andreopoulos B."/>
            <person name="Baker S."/>
            <person name="Barry K."/>
            <person name="Bills G."/>
            <person name="Bluhm B."/>
            <person name="Cannon C."/>
            <person name="Castanera R."/>
            <person name="Culley D."/>
            <person name="Daum C."/>
            <person name="Ezra D."/>
            <person name="Gonzalez J."/>
            <person name="Henrissat B."/>
            <person name="Kuo A."/>
            <person name="Liang C."/>
            <person name="Lipzen A."/>
            <person name="Lutzoni F."/>
            <person name="Magnuson J."/>
            <person name="Mondo S."/>
            <person name="Nolan M."/>
            <person name="Ohm R."/>
            <person name="Pangilinan J."/>
            <person name="Park H.-J."/>
            <person name="Ramirez L."/>
            <person name="Alfaro M."/>
            <person name="Sun H."/>
            <person name="Tritt A."/>
            <person name="Yoshinaga Y."/>
            <person name="Zwiers L.-H."/>
            <person name="Turgeon B."/>
            <person name="Goodwin S."/>
            <person name="Spatafora J."/>
            <person name="Crous P."/>
            <person name="Grigoriev I."/>
        </authorList>
    </citation>
    <scope>NUCLEOTIDE SEQUENCE</scope>
    <source>
        <strain evidence="2">CBS 115976</strain>
    </source>
</reference>
<feature type="compositionally biased region" description="Acidic residues" evidence="1">
    <location>
        <begin position="611"/>
        <end position="622"/>
    </location>
</feature>
<protein>
    <recommendedName>
        <fullName evidence="4">ADF-H domain-containing protein</fullName>
    </recommendedName>
</protein>
<feature type="region of interest" description="Disordered" evidence="1">
    <location>
        <begin position="487"/>
        <end position="643"/>
    </location>
</feature>
<feature type="compositionally biased region" description="Low complexity" evidence="1">
    <location>
        <begin position="436"/>
        <end position="453"/>
    </location>
</feature>
<evidence type="ECO:0000313" key="2">
    <source>
        <dbReference type="EMBL" id="KAF2664909.1"/>
    </source>
</evidence>
<feature type="region of interest" description="Disordered" evidence="1">
    <location>
        <begin position="231"/>
        <end position="250"/>
    </location>
</feature>
<feature type="compositionally biased region" description="Polar residues" evidence="1">
    <location>
        <begin position="414"/>
        <end position="427"/>
    </location>
</feature>
<accession>A0A6A6TXU8</accession>
<keyword evidence="3" id="KW-1185">Reference proteome</keyword>
<feature type="compositionally biased region" description="Low complexity" evidence="1">
    <location>
        <begin position="278"/>
        <end position="316"/>
    </location>
</feature>
<feature type="region of interest" description="Disordered" evidence="1">
    <location>
        <begin position="259"/>
        <end position="453"/>
    </location>
</feature>
<feature type="compositionally biased region" description="Basic and acidic residues" evidence="1">
    <location>
        <begin position="374"/>
        <end position="394"/>
    </location>
</feature>
<feature type="region of interest" description="Disordered" evidence="1">
    <location>
        <begin position="128"/>
        <end position="172"/>
    </location>
</feature>
<feature type="compositionally biased region" description="Polar residues" evidence="1">
    <location>
        <begin position="1048"/>
        <end position="1061"/>
    </location>
</feature>
<feature type="compositionally biased region" description="Polar residues" evidence="1">
    <location>
        <begin position="1015"/>
        <end position="1025"/>
    </location>
</feature>
<sequence>MSLIGLDSAAVNAAHETVQGKGGFFWLSYTTRNEVEVLSKGVGGVSEMGEAAKEYYDEEAGKPPLFGMINHRRRKILVKIVLEDTSRLIKARCQVHWSSVTTRFPDHDSTCEIVSPNEFTETTLMANTDLHSSRSSNGSGKKGALDEIREGAEEQSPVAEKQAPTADELGLNKPLPAIQMPTVVEPAEQTAPTSPPKSEPEVDIRSLNAQQYPPRRSSRADFSELDIPDEVAGAERRMSSQSVRPSGLDLFTPLDFSFLDKPKVKLGPRPLTDKRTSTARTSTDTRPTASLPAGLRAARPASTSRPSTSRPSSARPPSRDSVLSVASTQRFTTARFPPPPPIPESTTLQIPRPRSSAGSVKSLPATLPKNSGMSKEKQRLMKFREMYKQKEKQAKGKQPASVMSAVSENGAPEDTTTTDRPIESSAQESEEPDGIIAATETSTIAEEAAPTAASVEPVIETPYVKEISVSSPKMSKTPLDIHQITKDEALAVAEQEEHEPLAEKNELSGSIGPQETKSNEEEIPEEIAHQDPLPEEPKTTASVEESTPTPTTKGPVLGTETTSPTSVMESAGQISARPTSVSDLSDRVVSTNSLGHSHKLSASTQHSTMSDEGDIQIQLDDDPTPRAATTHTTPTALSPKLEESVTEVVERPLRHIPITVPGVAGLGLHTDEATLAALEGSPNYSLEPPPPIPDAHASSQSSSGADYDDDLVDELQSAVVEQAQPVSVSKSPVSAFFPRVRKEGSGDHPGYRAFSAPQKKFDSPGSDISATPTFAGVRLRSVSGNSSTPTKSSIESVPVAAKRVGGGIAARMEALQRSFSRNTPSPPAPVAAKPVSRGKSVVQRATDFQPTAMSPTPSARKRLSNLILPNKSNAPAKSEVTRERTPSPVRSPTANLDVQRQSVITTNSAQSNGSMAVHGMASPKSESISVRTTIIRPERSPVPPHMISLPTAPELRPNTSMSPSMMSPPFTSPTHQRARSAATHPGPFHPNARSSSVTSFQSLSTSPRMDGPGSPRSNDSGTWKSLGNRLRRLSDSKPKSPGIHLARSMSNSSLDTTISESSKTDKKASRTSRLLKRMSSSISNMTVGQHTQLQTLSEKGGYQAEQRQEATRPPGIAVGDVNVQFPDTLLWKLRFLEIDDQGFLVLRPSSGTEGINGVIKRFHLSEFQPPFPPDLDRQELPHSIVLDFRDGRTLQCACQSTIAQRQTLHMLSEYHMAWLS</sequence>
<feature type="compositionally biased region" description="Basic and acidic residues" evidence="1">
    <location>
        <begin position="143"/>
        <end position="152"/>
    </location>
</feature>
<dbReference type="AlphaFoldDB" id="A0A6A6TXU8"/>
<evidence type="ECO:0000313" key="3">
    <source>
        <dbReference type="Proteomes" id="UP000799302"/>
    </source>
</evidence>
<evidence type="ECO:0008006" key="4">
    <source>
        <dbReference type="Google" id="ProtNLM"/>
    </source>
</evidence>
<feature type="compositionally biased region" description="Polar residues" evidence="1">
    <location>
        <begin position="559"/>
        <end position="610"/>
    </location>
</feature>
<dbReference type="EMBL" id="MU004241">
    <property type="protein sequence ID" value="KAF2664909.1"/>
    <property type="molecule type" value="Genomic_DNA"/>
</dbReference>
<proteinExistence type="predicted"/>
<feature type="region of interest" description="Disordered" evidence="1">
    <location>
        <begin position="817"/>
        <end position="842"/>
    </location>
</feature>